<proteinExistence type="predicted"/>
<dbReference type="RefSeq" id="WP_192006906.1">
    <property type="nucleotide sequence ID" value="NZ_JACYTQ010000001.1"/>
</dbReference>
<keyword evidence="2" id="KW-1185">Reference proteome</keyword>
<comment type="caution">
    <text evidence="1">The sequence shown here is derived from an EMBL/GenBank/DDBJ whole genome shotgun (WGS) entry which is preliminary data.</text>
</comment>
<dbReference type="EMBL" id="JACYTQ010000001">
    <property type="protein sequence ID" value="MBD8487115.1"/>
    <property type="molecule type" value="Genomic_DNA"/>
</dbReference>
<accession>A0ABR9AGQ9</accession>
<name>A0ABR9AGQ9_9BACT</name>
<dbReference type="Proteomes" id="UP000647133">
    <property type="component" value="Unassembled WGS sequence"/>
</dbReference>
<sequence length="48" mass="5695">MALLQDDPLHVPFWFKTRMFQNLYKLLPWNFPHIKILPTSTKVVAKLG</sequence>
<gene>
    <name evidence="1" type="ORF">IFO69_00005</name>
</gene>
<evidence type="ECO:0000313" key="1">
    <source>
        <dbReference type="EMBL" id="MBD8487115.1"/>
    </source>
</evidence>
<organism evidence="1 2">
    <name type="scientific">Echinicola arenosa</name>
    <dbReference type="NCBI Taxonomy" id="2774144"/>
    <lineage>
        <taxon>Bacteria</taxon>
        <taxon>Pseudomonadati</taxon>
        <taxon>Bacteroidota</taxon>
        <taxon>Cytophagia</taxon>
        <taxon>Cytophagales</taxon>
        <taxon>Cyclobacteriaceae</taxon>
        <taxon>Echinicola</taxon>
    </lineage>
</organism>
<evidence type="ECO:0000313" key="2">
    <source>
        <dbReference type="Proteomes" id="UP000647133"/>
    </source>
</evidence>
<protein>
    <submittedName>
        <fullName evidence="1">Uncharacterized protein</fullName>
    </submittedName>
</protein>
<reference evidence="1 2" key="1">
    <citation type="submission" date="2020-09" db="EMBL/GenBank/DDBJ databases">
        <title>Echinicola sp. CAU 1574 isolated from sand of Sido Beach.</title>
        <authorList>
            <person name="Kim W."/>
        </authorList>
    </citation>
    <scope>NUCLEOTIDE SEQUENCE [LARGE SCALE GENOMIC DNA]</scope>
    <source>
        <strain evidence="1 2">CAU 1574</strain>
    </source>
</reference>